<organism evidence="1 2">
    <name type="scientific">Lentzea jiangxiensis</name>
    <dbReference type="NCBI Taxonomy" id="641025"/>
    <lineage>
        <taxon>Bacteria</taxon>
        <taxon>Bacillati</taxon>
        <taxon>Actinomycetota</taxon>
        <taxon>Actinomycetes</taxon>
        <taxon>Pseudonocardiales</taxon>
        <taxon>Pseudonocardiaceae</taxon>
        <taxon>Lentzea</taxon>
    </lineage>
</organism>
<evidence type="ECO:0000313" key="2">
    <source>
        <dbReference type="Proteomes" id="UP000199691"/>
    </source>
</evidence>
<dbReference type="STRING" id="641025.SAMN05421507_1011126"/>
<sequence>MKALLITGPVGVGKTTVAEAVGGRLAEAKVPHAVIDLDWLSSCWPAPDSDPFHFELRLRNLRAVVGNYVETGVHRIVLAGVVESQADRLRYAEVIGGKLNVCRLKADLSVVHRRLSQRHLDEADLRWHLNRADELEMLYAASWVEDYVVDADQSVADVAQDVISWWLAVERGPVRPLASG</sequence>
<dbReference type="RefSeq" id="WP_176959571.1">
    <property type="nucleotide sequence ID" value="NZ_FNIX01000001.1"/>
</dbReference>
<dbReference type="EMBL" id="FNIX01000001">
    <property type="protein sequence ID" value="SDO03653.1"/>
    <property type="molecule type" value="Genomic_DNA"/>
</dbReference>
<keyword evidence="2" id="KW-1185">Reference proteome</keyword>
<dbReference type="GO" id="GO:0016301">
    <property type="term" value="F:kinase activity"/>
    <property type="evidence" value="ECO:0007669"/>
    <property type="project" value="UniProtKB-KW"/>
</dbReference>
<protein>
    <submittedName>
        <fullName evidence="1">Gluconate kinase</fullName>
    </submittedName>
</protein>
<evidence type="ECO:0000313" key="1">
    <source>
        <dbReference type="EMBL" id="SDO03653.1"/>
    </source>
</evidence>
<reference evidence="2" key="1">
    <citation type="submission" date="2016-10" db="EMBL/GenBank/DDBJ databases">
        <authorList>
            <person name="Varghese N."/>
            <person name="Submissions S."/>
        </authorList>
    </citation>
    <scope>NUCLEOTIDE SEQUENCE [LARGE SCALE GENOMIC DNA]</scope>
    <source>
        <strain evidence="2">CGMCC 4.6609</strain>
    </source>
</reference>
<keyword evidence="1" id="KW-0418">Kinase</keyword>
<name>A0A1H0G9U2_9PSEU</name>
<dbReference type="Proteomes" id="UP000199691">
    <property type="component" value="Unassembled WGS sequence"/>
</dbReference>
<dbReference type="AlphaFoldDB" id="A0A1H0G9U2"/>
<keyword evidence="1" id="KW-0808">Transferase</keyword>
<dbReference type="InterPro" id="IPR027417">
    <property type="entry name" value="P-loop_NTPase"/>
</dbReference>
<proteinExistence type="predicted"/>
<dbReference type="SUPFAM" id="SSF52540">
    <property type="entry name" value="P-loop containing nucleoside triphosphate hydrolases"/>
    <property type="match status" value="1"/>
</dbReference>
<gene>
    <name evidence="1" type="ORF">SAMN05421507_1011126</name>
</gene>
<dbReference type="Gene3D" id="3.40.50.300">
    <property type="entry name" value="P-loop containing nucleotide triphosphate hydrolases"/>
    <property type="match status" value="1"/>
</dbReference>
<accession>A0A1H0G9U2</accession>